<reference evidence="3" key="1">
    <citation type="submission" date="2018-11" db="EMBL/GenBank/DDBJ databases">
        <title>Proposal to divide the Flavobacteriaceae and reorganize its genera based on Amino Acid Identity values calculated from whole genome sequences.</title>
        <authorList>
            <person name="Nicholson A.C."/>
            <person name="Gulvik C.A."/>
            <person name="Whitney A.M."/>
            <person name="Humrighouse B.W."/>
            <person name="Bell M."/>
            <person name="Holmes B."/>
            <person name="Steigerwalt A.B."/>
            <person name="Villarma A."/>
            <person name="Sheth M."/>
            <person name="Batra D."/>
            <person name="Pryor J."/>
            <person name="Bernardet J.-F."/>
            <person name="Hugo C."/>
            <person name="Kampfer P."/>
            <person name="Newman J.D."/>
            <person name="McQuiston J.R."/>
        </authorList>
    </citation>
    <scope>NUCLEOTIDE SEQUENCE [LARGE SCALE GENOMIC DNA]</scope>
    <source>
        <strain evidence="3">H4753</strain>
    </source>
</reference>
<dbReference type="RefSeq" id="WP_124784067.1">
    <property type="nucleotide sequence ID" value="NZ_CP034171.1"/>
</dbReference>
<name>A0A3G8WHU4_9FLAO</name>
<evidence type="ECO:0000313" key="2">
    <source>
        <dbReference type="EMBL" id="AZI19828.1"/>
    </source>
</evidence>
<evidence type="ECO:0000256" key="1">
    <source>
        <dbReference type="SAM" id="Phobius"/>
    </source>
</evidence>
<evidence type="ECO:0000313" key="3">
    <source>
        <dbReference type="Proteomes" id="UP000282297"/>
    </source>
</evidence>
<protein>
    <submittedName>
        <fullName evidence="2">Uncharacterized protein</fullName>
    </submittedName>
</protein>
<keyword evidence="1" id="KW-0472">Membrane</keyword>
<feature type="transmembrane region" description="Helical" evidence="1">
    <location>
        <begin position="76"/>
        <end position="100"/>
    </location>
</feature>
<sequence>MNAKKQWAVLILLPMLYAVTITVYSFPPDFDISRFVSFYSEFSRPDLTWDETVALLKISPDIISGLMELSLAKMGIPVQFFFFSVTWLTIFLFLLVFRLLHVHCRKKKLRCGGLFLF</sequence>
<dbReference type="Proteomes" id="UP000282297">
    <property type="component" value="Chromosome"/>
</dbReference>
<dbReference type="EMBL" id="CP034171">
    <property type="protein sequence ID" value="AZI19828.1"/>
    <property type="molecule type" value="Genomic_DNA"/>
</dbReference>
<gene>
    <name evidence="2" type="ORF">EIH08_03005</name>
</gene>
<keyword evidence="1" id="KW-1133">Transmembrane helix</keyword>
<accession>A0A3G8WHU4</accession>
<proteinExistence type="predicted"/>
<keyword evidence="1" id="KW-0812">Transmembrane</keyword>
<dbReference type="AlphaFoldDB" id="A0A3G8WHU4"/>
<feature type="transmembrane region" description="Helical" evidence="1">
    <location>
        <begin position="7"/>
        <end position="26"/>
    </location>
</feature>
<organism evidence="2 3">
    <name type="scientific">Chryseobacterium taklimakanense</name>
    <dbReference type="NCBI Taxonomy" id="536441"/>
    <lineage>
        <taxon>Bacteria</taxon>
        <taxon>Pseudomonadati</taxon>
        <taxon>Bacteroidota</taxon>
        <taxon>Flavobacteriia</taxon>
        <taxon>Flavobacteriales</taxon>
        <taxon>Weeksellaceae</taxon>
        <taxon>Chryseobacterium group</taxon>
        <taxon>Chryseobacterium</taxon>
    </lineage>
</organism>